<protein>
    <submittedName>
        <fullName evidence="1">Uncharacterized protein</fullName>
    </submittedName>
</protein>
<dbReference type="Proteomes" id="UP000245626">
    <property type="component" value="Unassembled WGS sequence"/>
</dbReference>
<proteinExistence type="predicted"/>
<evidence type="ECO:0000313" key="2">
    <source>
        <dbReference type="Proteomes" id="UP000245626"/>
    </source>
</evidence>
<reference evidence="1 2" key="1">
    <citation type="journal article" date="2018" name="Mol. Biol. Evol.">
        <title>Broad Genomic Sampling Reveals a Smut Pathogenic Ancestry of the Fungal Clade Ustilaginomycotina.</title>
        <authorList>
            <person name="Kijpornyongpan T."/>
            <person name="Mondo S.J."/>
            <person name="Barry K."/>
            <person name="Sandor L."/>
            <person name="Lee J."/>
            <person name="Lipzen A."/>
            <person name="Pangilinan J."/>
            <person name="LaButti K."/>
            <person name="Hainaut M."/>
            <person name="Henrissat B."/>
            <person name="Grigoriev I.V."/>
            <person name="Spatafora J.W."/>
            <person name="Aime M.C."/>
        </authorList>
    </citation>
    <scope>NUCLEOTIDE SEQUENCE [LARGE SCALE GENOMIC DNA]</scope>
    <source>
        <strain evidence="1 2">SA 807</strain>
    </source>
</reference>
<name>A0ACD0NM28_9BASI</name>
<organism evidence="1 2">
    <name type="scientific">Violaceomyces palustris</name>
    <dbReference type="NCBI Taxonomy" id="1673888"/>
    <lineage>
        <taxon>Eukaryota</taxon>
        <taxon>Fungi</taxon>
        <taxon>Dikarya</taxon>
        <taxon>Basidiomycota</taxon>
        <taxon>Ustilaginomycotina</taxon>
        <taxon>Ustilaginomycetes</taxon>
        <taxon>Violaceomycetales</taxon>
        <taxon>Violaceomycetaceae</taxon>
        <taxon>Violaceomyces</taxon>
    </lineage>
</organism>
<gene>
    <name evidence="1" type="ORF">IE53DRAFT_365088</name>
</gene>
<dbReference type="EMBL" id="KZ820652">
    <property type="protein sequence ID" value="PWN46883.1"/>
    <property type="molecule type" value="Genomic_DNA"/>
</dbReference>
<accession>A0ACD0NM28</accession>
<keyword evidence="2" id="KW-1185">Reference proteome</keyword>
<sequence length="296" mass="31375">MVKIVIGIDVMHFNINHRINVTITTIIIGSILIANQHRHHHHHHEEKQIHPHPEDSGPSKEVTSGEEMNVNSPEEVAGREGKDQASGKGPVSPPLPVSEPHIPINNGTDHGNPFNDKEEGGDGDGDGNEDVDDADDVSDSPSSPPWNDDDRVAKPPSPKHGGNVGSGGGGGGTPPPSSKPSNDVKSLLGNLFSGQGTFFTPGLGACGETDDEGSMIVAVSDDIFSKYNRNGNPNLNTLCNAQIRIHYKGKTVLVRATDCCPTCNPTSLDLSPAAFNQLESPDVGVLRGMTWEFTGQ</sequence>
<evidence type="ECO:0000313" key="1">
    <source>
        <dbReference type="EMBL" id="PWN46883.1"/>
    </source>
</evidence>